<dbReference type="PIRSF" id="PIRSF005917">
    <property type="entry name" value="MTase_YraL"/>
    <property type="match status" value="1"/>
</dbReference>
<evidence type="ECO:0000256" key="3">
    <source>
        <dbReference type="ARBA" id="ARBA00022603"/>
    </source>
</evidence>
<dbReference type="PROSITE" id="PS01296">
    <property type="entry name" value="RSMI"/>
    <property type="match status" value="1"/>
</dbReference>
<comment type="caution">
    <text evidence="8">The sequence shown here is derived from an EMBL/GenBank/DDBJ whole genome shotgun (WGS) entry which is preliminary data.</text>
</comment>
<dbReference type="Proteomes" id="UP000633619">
    <property type="component" value="Unassembled WGS sequence"/>
</dbReference>
<dbReference type="InterPro" id="IPR000878">
    <property type="entry name" value="4pyrrol_Mease"/>
</dbReference>
<dbReference type="GO" id="GO:0005737">
    <property type="term" value="C:cytoplasm"/>
    <property type="evidence" value="ECO:0007669"/>
    <property type="project" value="UniProtKB-SubCell"/>
</dbReference>
<evidence type="ECO:0000256" key="5">
    <source>
        <dbReference type="ARBA" id="ARBA00022691"/>
    </source>
</evidence>
<evidence type="ECO:0000256" key="6">
    <source>
        <dbReference type="HAMAP-Rule" id="MF_01877"/>
    </source>
</evidence>
<gene>
    <name evidence="6 8" type="primary">rsmI</name>
    <name evidence="8" type="ORF">I8U20_09495</name>
</gene>
<dbReference type="InterPro" id="IPR008189">
    <property type="entry name" value="rRNA_ssu_MeTfrase_I"/>
</dbReference>
<dbReference type="PANTHER" id="PTHR46111">
    <property type="entry name" value="RIBOSOMAL RNA SMALL SUBUNIT METHYLTRANSFERASE I"/>
    <property type="match status" value="1"/>
</dbReference>
<evidence type="ECO:0000256" key="4">
    <source>
        <dbReference type="ARBA" id="ARBA00022679"/>
    </source>
</evidence>
<evidence type="ECO:0000256" key="2">
    <source>
        <dbReference type="ARBA" id="ARBA00022552"/>
    </source>
</evidence>
<keyword evidence="3 6" id="KW-0489">Methyltransferase</keyword>
<dbReference type="FunFam" id="3.40.1010.10:FF:000007">
    <property type="entry name" value="Ribosomal RNA small subunit methyltransferase I"/>
    <property type="match status" value="1"/>
</dbReference>
<keyword evidence="9" id="KW-1185">Reference proteome</keyword>
<dbReference type="AlphaFoldDB" id="A0A8I1AGI0"/>
<proteinExistence type="inferred from homology"/>
<evidence type="ECO:0000313" key="8">
    <source>
        <dbReference type="EMBL" id="MBH8595563.1"/>
    </source>
</evidence>
<keyword evidence="1 6" id="KW-0963">Cytoplasm</keyword>
<name>A0A8I1AGI0_THEIN</name>
<dbReference type="PANTHER" id="PTHR46111:SF1">
    <property type="entry name" value="RIBOSOMAL RNA SMALL SUBUNIT METHYLTRANSFERASE I"/>
    <property type="match status" value="1"/>
</dbReference>
<comment type="function">
    <text evidence="6">Catalyzes the 2'-O-methylation of the ribose of cytidine 1402 (C1402) in 16S rRNA.</text>
</comment>
<dbReference type="FunFam" id="3.30.950.10:FF:000002">
    <property type="entry name" value="Ribosomal RNA small subunit methyltransferase I"/>
    <property type="match status" value="1"/>
</dbReference>
<evidence type="ECO:0000256" key="1">
    <source>
        <dbReference type="ARBA" id="ARBA00022490"/>
    </source>
</evidence>
<dbReference type="HAMAP" id="MF_01877">
    <property type="entry name" value="16SrRNA_methyltr_I"/>
    <property type="match status" value="1"/>
</dbReference>
<evidence type="ECO:0000259" key="7">
    <source>
        <dbReference type="Pfam" id="PF00590"/>
    </source>
</evidence>
<dbReference type="EC" id="2.1.1.198" evidence="6"/>
<reference evidence="8 9" key="1">
    <citation type="submission" date="2020-12" db="EMBL/GenBank/DDBJ databases">
        <title>WGS of Thermoactinomyces spp.</title>
        <authorList>
            <person name="Cheng K."/>
        </authorList>
    </citation>
    <scope>NUCLEOTIDE SEQUENCE [LARGE SCALE GENOMIC DNA]</scope>
    <source>
        <strain evidence="9">CICC 10671\DSM 43846</strain>
    </source>
</reference>
<dbReference type="RefSeq" id="WP_181732338.1">
    <property type="nucleotide sequence ID" value="NZ_JACEIR010000007.1"/>
</dbReference>
<dbReference type="EMBL" id="JAECVW010000005">
    <property type="protein sequence ID" value="MBH8595563.1"/>
    <property type="molecule type" value="Genomic_DNA"/>
</dbReference>
<dbReference type="Gene3D" id="3.40.1010.10">
    <property type="entry name" value="Cobalt-precorrin-4 Transmethylase, Domain 1"/>
    <property type="match status" value="1"/>
</dbReference>
<comment type="subcellular location">
    <subcellularLocation>
        <location evidence="6">Cytoplasm</location>
    </subcellularLocation>
</comment>
<dbReference type="NCBIfam" id="TIGR00096">
    <property type="entry name" value="16S rRNA (cytidine(1402)-2'-O)-methyltransferase"/>
    <property type="match status" value="1"/>
</dbReference>
<keyword evidence="4 6" id="KW-0808">Transferase</keyword>
<dbReference type="CDD" id="cd11648">
    <property type="entry name" value="RsmI"/>
    <property type="match status" value="1"/>
</dbReference>
<keyword evidence="2 6" id="KW-0698">rRNA processing</keyword>
<protein>
    <recommendedName>
        <fullName evidence="6">Ribosomal RNA small subunit methyltransferase I</fullName>
        <ecNumber evidence="6">2.1.1.198</ecNumber>
    </recommendedName>
    <alternativeName>
        <fullName evidence="6">16S rRNA 2'-O-ribose C1402 methyltransferase</fullName>
    </alternativeName>
    <alternativeName>
        <fullName evidence="6">rRNA (cytidine-2'-O-)-methyltransferase RsmI</fullName>
    </alternativeName>
</protein>
<evidence type="ECO:0000313" key="9">
    <source>
        <dbReference type="Proteomes" id="UP000633619"/>
    </source>
</evidence>
<sequence>MEIQKSFMNEGQEGTLFVVGTPIGNLNDFSPRAREILEQVDIIAAEDTRHTRKLLSAFGIRGSLVSYHEHNKQSREPELIQKLMDGKSIALVSDAGMPGISDPGEPLIQKAVSRGIPVVPVPGPNAAVSALVASGLPTQPFVFIGFLPRGKKERKKELESWRLIPATLIFYEAPHRLPEMLKDLLEVLGDRNVAICRELTKKHEEWLRGKLSDGLDYFKEKKARGEFTVVVEGADLSRVEGTEPEEEWRSWTIHEHVEKYLGQGWTKKEAVKQVARERSLPKREVYNAYHKDEPDVE</sequence>
<organism evidence="8 9">
    <name type="scientific">Thermoactinomyces intermedius</name>
    <dbReference type="NCBI Taxonomy" id="2024"/>
    <lineage>
        <taxon>Bacteria</taxon>
        <taxon>Bacillati</taxon>
        <taxon>Bacillota</taxon>
        <taxon>Bacilli</taxon>
        <taxon>Bacillales</taxon>
        <taxon>Thermoactinomycetaceae</taxon>
        <taxon>Thermoactinomyces</taxon>
    </lineage>
</organism>
<dbReference type="InterPro" id="IPR035996">
    <property type="entry name" value="4pyrrol_Methylase_sf"/>
</dbReference>
<accession>A0A8I1AGI0</accession>
<comment type="similarity">
    <text evidence="6">Belongs to the methyltransferase superfamily. RsmI family.</text>
</comment>
<dbReference type="InterPro" id="IPR014777">
    <property type="entry name" value="4pyrrole_Mease_sub1"/>
</dbReference>
<comment type="catalytic activity">
    <reaction evidence="6">
        <text>cytidine(1402) in 16S rRNA + S-adenosyl-L-methionine = 2'-O-methylcytidine(1402) in 16S rRNA + S-adenosyl-L-homocysteine + H(+)</text>
        <dbReference type="Rhea" id="RHEA:42924"/>
        <dbReference type="Rhea" id="RHEA-COMP:10285"/>
        <dbReference type="Rhea" id="RHEA-COMP:10286"/>
        <dbReference type="ChEBI" id="CHEBI:15378"/>
        <dbReference type="ChEBI" id="CHEBI:57856"/>
        <dbReference type="ChEBI" id="CHEBI:59789"/>
        <dbReference type="ChEBI" id="CHEBI:74495"/>
        <dbReference type="ChEBI" id="CHEBI:82748"/>
        <dbReference type="EC" id="2.1.1.198"/>
    </reaction>
</comment>
<dbReference type="Pfam" id="PF00590">
    <property type="entry name" value="TP_methylase"/>
    <property type="match status" value="1"/>
</dbReference>
<dbReference type="InterPro" id="IPR014776">
    <property type="entry name" value="4pyrrole_Mease_sub2"/>
</dbReference>
<dbReference type="InterPro" id="IPR018063">
    <property type="entry name" value="SAM_MeTrfase_RsmI_CS"/>
</dbReference>
<dbReference type="GO" id="GO:0070677">
    <property type="term" value="F:rRNA (cytosine-2'-O-)-methyltransferase activity"/>
    <property type="evidence" value="ECO:0007669"/>
    <property type="project" value="UniProtKB-UniRule"/>
</dbReference>
<dbReference type="Gene3D" id="3.30.950.10">
    <property type="entry name" value="Methyltransferase, Cobalt-precorrin-4 Transmethylase, Domain 2"/>
    <property type="match status" value="1"/>
</dbReference>
<feature type="domain" description="Tetrapyrrole methylase" evidence="7">
    <location>
        <begin position="15"/>
        <end position="212"/>
    </location>
</feature>
<dbReference type="SUPFAM" id="SSF53790">
    <property type="entry name" value="Tetrapyrrole methylase"/>
    <property type="match status" value="1"/>
</dbReference>
<keyword evidence="5 6" id="KW-0949">S-adenosyl-L-methionine</keyword>